<feature type="region of interest" description="Disordered" evidence="1">
    <location>
        <begin position="85"/>
        <end position="106"/>
    </location>
</feature>
<name>A0A142IDI4_9CAUD</name>
<dbReference type="RefSeq" id="YP_009275971.1">
    <property type="nucleotide sequence ID" value="NC_030934.1"/>
</dbReference>
<dbReference type="KEGG" id="vg:28802430"/>
<accession>A0A142IDI4</accession>
<keyword evidence="3" id="KW-1185">Reference proteome</keyword>
<dbReference type="OrthoDB" id="21069at10239"/>
<protein>
    <submittedName>
        <fullName evidence="2">Uncharacterized protein</fullName>
    </submittedName>
</protein>
<organism evidence="2 3">
    <name type="scientific">Pseudomonas phage vB_PsyM_KIL1</name>
    <dbReference type="NCBI Taxonomy" id="1777065"/>
    <lineage>
        <taxon>Viruses</taxon>
        <taxon>Duplodnaviria</taxon>
        <taxon>Heunggongvirae</taxon>
        <taxon>Uroviricota</taxon>
        <taxon>Caudoviricetes</taxon>
        <taxon>Vandenendeviridae</taxon>
        <taxon>Gorskivirinae</taxon>
        <taxon>Flaumdravirus</taxon>
        <taxon>Flaumdravirus KIL4</taxon>
    </lineage>
</organism>
<evidence type="ECO:0000256" key="1">
    <source>
        <dbReference type="SAM" id="MobiDB-lite"/>
    </source>
</evidence>
<sequence length="106" mass="11927">MEQKNKGGRPTKAEVAARGVTKTEFEIGLKILKKIYGQSLDKMIEISDDESIPAKERFRMKQVLVDMYTNLIKADVALKIQLAKGTTEEPDEQTDKPLAPVFNFAK</sequence>
<dbReference type="Proteomes" id="UP000203989">
    <property type="component" value="Segment"/>
</dbReference>
<reference evidence="2 3" key="1">
    <citation type="journal article" date="2016" name="Front. Microbiol.">
        <title>Characterization of Novel Bacteriophages for Biocontrol of Bacterial Blight in Leek Caused by Pseudomonas syringae pv. porri.</title>
        <authorList>
            <person name="Rombouts S."/>
            <person name="Lavigne R."/>
        </authorList>
    </citation>
    <scope>NUCLEOTIDE SEQUENCE [LARGE SCALE GENOMIC DNA]</scope>
</reference>
<proteinExistence type="predicted"/>
<evidence type="ECO:0000313" key="2">
    <source>
        <dbReference type="EMBL" id="AMR57289.1"/>
    </source>
</evidence>
<dbReference type="GeneID" id="28802430"/>
<dbReference type="EMBL" id="KU130126">
    <property type="protein sequence ID" value="AMR57289.1"/>
    <property type="molecule type" value="Genomic_DNA"/>
</dbReference>
<evidence type="ECO:0000313" key="3">
    <source>
        <dbReference type="Proteomes" id="UP000203989"/>
    </source>
</evidence>
<gene>
    <name evidence="2" type="ORF">vB_PsyM_KIL1_0037</name>
</gene>